<evidence type="ECO:0000313" key="2">
    <source>
        <dbReference type="Proteomes" id="UP000232638"/>
    </source>
</evidence>
<dbReference type="EMBL" id="CP020370">
    <property type="protein sequence ID" value="AUB81678.1"/>
    <property type="molecule type" value="Genomic_DNA"/>
</dbReference>
<protein>
    <recommendedName>
        <fullName evidence="3">DUF2997 domain-containing protein</fullName>
    </recommendedName>
</protein>
<dbReference type="InterPro" id="IPR021375">
    <property type="entry name" value="DUF2997"/>
</dbReference>
<dbReference type="RefSeq" id="WP_216644742.1">
    <property type="nucleotide sequence ID" value="NZ_CP020370.1"/>
</dbReference>
<dbReference type="AlphaFoldDB" id="A0A2K8U7V1"/>
<dbReference type="Proteomes" id="UP000232638">
    <property type="component" value="Chromosome"/>
</dbReference>
<accession>A0A2K8U7V1</accession>
<evidence type="ECO:0008006" key="3">
    <source>
        <dbReference type="Google" id="ProtNLM"/>
    </source>
</evidence>
<reference evidence="1 2" key="1">
    <citation type="submission" date="2017-03" db="EMBL/GenBank/DDBJ databases">
        <title>Complete genome sequence of Candidatus 'Thiodictyon syntrophicum' sp. nov. strain Cad16T, a photolithoautotroph purple sulfur bacterium isolated from an alpine meromictic lake.</title>
        <authorList>
            <person name="Luedin S.M."/>
            <person name="Pothier J.F."/>
            <person name="Danza F."/>
            <person name="Storelli N."/>
            <person name="Wittwer M."/>
            <person name="Tonolla M."/>
        </authorList>
    </citation>
    <scope>NUCLEOTIDE SEQUENCE [LARGE SCALE GENOMIC DNA]</scope>
    <source>
        <strain evidence="1 2">Cad16T</strain>
    </source>
</reference>
<dbReference type="KEGG" id="tsy:THSYN_12375"/>
<proteinExistence type="predicted"/>
<organism evidence="1 2">
    <name type="scientific">Candidatus Thiodictyon syntrophicum</name>
    <dbReference type="NCBI Taxonomy" id="1166950"/>
    <lineage>
        <taxon>Bacteria</taxon>
        <taxon>Pseudomonadati</taxon>
        <taxon>Pseudomonadota</taxon>
        <taxon>Gammaproteobacteria</taxon>
        <taxon>Chromatiales</taxon>
        <taxon>Chromatiaceae</taxon>
        <taxon>Thiodictyon</taxon>
    </lineage>
</organism>
<keyword evidence="2" id="KW-1185">Reference proteome</keyword>
<dbReference type="Pfam" id="PF11211">
    <property type="entry name" value="DUF2997"/>
    <property type="match status" value="1"/>
</dbReference>
<evidence type="ECO:0000313" key="1">
    <source>
        <dbReference type="EMBL" id="AUB81678.1"/>
    </source>
</evidence>
<gene>
    <name evidence="1" type="ORF">THSYN_12375</name>
</gene>
<name>A0A2K8U7V1_9GAMM</name>
<sequence>MNAETIEETDPMPMKKMRITIKRDGRTEIRVEGGEGGNCLDFTKAMEQALGTVQARELTADYEREPERVLVQETEGVTL</sequence>